<gene>
    <name evidence="2" type="ORF">C8E83_2674</name>
</gene>
<dbReference type="RefSeq" id="WP_170159935.1">
    <property type="nucleotide sequence ID" value="NZ_RBKS01000001.1"/>
</dbReference>
<reference evidence="2 3" key="1">
    <citation type="submission" date="2018-10" db="EMBL/GenBank/DDBJ databases">
        <title>Sequencing the genomes of 1000 actinobacteria strains.</title>
        <authorList>
            <person name="Klenk H.-P."/>
        </authorList>
    </citation>
    <scope>NUCLEOTIDE SEQUENCE [LARGE SCALE GENOMIC DNA]</scope>
    <source>
        <strain evidence="2 3">DSM 17894</strain>
    </source>
</reference>
<keyword evidence="1" id="KW-1133">Transmembrane helix</keyword>
<keyword evidence="1" id="KW-0472">Membrane</keyword>
<dbReference type="Pfam" id="PF07963">
    <property type="entry name" value="N_methyl"/>
    <property type="match status" value="1"/>
</dbReference>
<feature type="transmembrane region" description="Helical" evidence="1">
    <location>
        <begin position="25"/>
        <end position="47"/>
    </location>
</feature>
<protein>
    <submittedName>
        <fullName evidence="2">Prepilin-type N-terminal cleavage/methylation domain-containing protein</fullName>
    </submittedName>
</protein>
<dbReference type="AlphaFoldDB" id="A0A495IK71"/>
<organism evidence="2 3">
    <name type="scientific">Frondihabitans australicus</name>
    <dbReference type="NCBI Taxonomy" id="386892"/>
    <lineage>
        <taxon>Bacteria</taxon>
        <taxon>Bacillati</taxon>
        <taxon>Actinomycetota</taxon>
        <taxon>Actinomycetes</taxon>
        <taxon>Micrococcales</taxon>
        <taxon>Microbacteriaceae</taxon>
        <taxon>Frondihabitans</taxon>
    </lineage>
</organism>
<dbReference type="InterPro" id="IPR012902">
    <property type="entry name" value="N_methyl_site"/>
</dbReference>
<proteinExistence type="predicted"/>
<comment type="caution">
    <text evidence="2">The sequence shown here is derived from an EMBL/GenBank/DDBJ whole genome shotgun (WGS) entry which is preliminary data.</text>
</comment>
<keyword evidence="3" id="KW-1185">Reference proteome</keyword>
<dbReference type="NCBIfam" id="TIGR02532">
    <property type="entry name" value="IV_pilin_GFxxxE"/>
    <property type="match status" value="1"/>
</dbReference>
<evidence type="ECO:0000313" key="2">
    <source>
        <dbReference type="EMBL" id="RKR75526.1"/>
    </source>
</evidence>
<dbReference type="EMBL" id="RBKS01000001">
    <property type="protein sequence ID" value="RKR75526.1"/>
    <property type="molecule type" value="Genomic_DNA"/>
</dbReference>
<evidence type="ECO:0000313" key="3">
    <source>
        <dbReference type="Proteomes" id="UP000280008"/>
    </source>
</evidence>
<sequence length="235" mass="24283">MIAAFRRRLATVTGSDRAQDRGISLVELLVAMMVFSILLAMTVGFFVSANTASVTNKQITNTTGSASNGINELTRVIRGAVTNGVANQTAPAPAFATAGSNTMLLYTSINTSSTSASSPEMVQFSVSGTSLIEQTWQPTLTNGYYVFPSTNSTPATTRVVASPIVLPSAGGPNLFTYIDTNNAAITMSNGAVPNVAAIAAVQVNLQVGTANTASQSTLLTNIVGLPNLNVSRTAQ</sequence>
<dbReference type="Proteomes" id="UP000280008">
    <property type="component" value="Unassembled WGS sequence"/>
</dbReference>
<accession>A0A495IK71</accession>
<dbReference type="PROSITE" id="PS00409">
    <property type="entry name" value="PROKAR_NTER_METHYL"/>
    <property type="match status" value="1"/>
</dbReference>
<keyword evidence="1" id="KW-0812">Transmembrane</keyword>
<evidence type="ECO:0000256" key="1">
    <source>
        <dbReference type="SAM" id="Phobius"/>
    </source>
</evidence>
<name>A0A495IK71_9MICO</name>